<protein>
    <recommendedName>
        <fullName evidence="4">RRM domain-containing protein</fullName>
    </recommendedName>
</protein>
<sequence>MNTRSNLSSKWNSNNPTHSVLRRTDQKSDKASSSFWIVFRNFPAEFRSGYGEMKWGSWVFIDIFSE</sequence>
<keyword evidence="3" id="KW-1185">Reference proteome</keyword>
<evidence type="ECO:0008006" key="4">
    <source>
        <dbReference type="Google" id="ProtNLM"/>
    </source>
</evidence>
<gene>
    <name evidence="2" type="ORF">DY000_02052458</name>
</gene>
<reference evidence="2 3" key="1">
    <citation type="journal article" date="2020" name="BMC Genomics">
        <title>Intraspecific diversification of the crop wild relative Brassica cretica Lam. using demographic model selection.</title>
        <authorList>
            <person name="Kioukis A."/>
            <person name="Michalopoulou V.A."/>
            <person name="Briers L."/>
            <person name="Pirintsos S."/>
            <person name="Studholme D.J."/>
            <person name="Pavlidis P."/>
            <person name="Sarris P.F."/>
        </authorList>
    </citation>
    <scope>NUCLEOTIDE SEQUENCE [LARGE SCALE GENOMIC DNA]</scope>
    <source>
        <strain evidence="3">cv. PFS-1207/04</strain>
    </source>
</reference>
<evidence type="ECO:0000313" key="2">
    <source>
        <dbReference type="EMBL" id="KAF3495171.1"/>
    </source>
</evidence>
<feature type="compositionally biased region" description="Polar residues" evidence="1">
    <location>
        <begin position="1"/>
        <end position="18"/>
    </location>
</feature>
<evidence type="ECO:0000256" key="1">
    <source>
        <dbReference type="SAM" id="MobiDB-lite"/>
    </source>
</evidence>
<proteinExistence type="predicted"/>
<name>A0ABQ7AC26_BRACR</name>
<feature type="region of interest" description="Disordered" evidence="1">
    <location>
        <begin position="1"/>
        <end position="31"/>
    </location>
</feature>
<dbReference type="Proteomes" id="UP000266723">
    <property type="component" value="Unassembled WGS sequence"/>
</dbReference>
<comment type="caution">
    <text evidence="2">The sequence shown here is derived from an EMBL/GenBank/DDBJ whole genome shotgun (WGS) entry which is preliminary data.</text>
</comment>
<accession>A0ABQ7AC26</accession>
<organism evidence="2 3">
    <name type="scientific">Brassica cretica</name>
    <name type="common">Mustard</name>
    <dbReference type="NCBI Taxonomy" id="69181"/>
    <lineage>
        <taxon>Eukaryota</taxon>
        <taxon>Viridiplantae</taxon>
        <taxon>Streptophyta</taxon>
        <taxon>Embryophyta</taxon>
        <taxon>Tracheophyta</taxon>
        <taxon>Spermatophyta</taxon>
        <taxon>Magnoliopsida</taxon>
        <taxon>eudicotyledons</taxon>
        <taxon>Gunneridae</taxon>
        <taxon>Pentapetalae</taxon>
        <taxon>rosids</taxon>
        <taxon>malvids</taxon>
        <taxon>Brassicales</taxon>
        <taxon>Brassicaceae</taxon>
        <taxon>Brassiceae</taxon>
        <taxon>Brassica</taxon>
    </lineage>
</organism>
<evidence type="ECO:0000313" key="3">
    <source>
        <dbReference type="Proteomes" id="UP000266723"/>
    </source>
</evidence>
<dbReference type="EMBL" id="QGKV02002055">
    <property type="protein sequence ID" value="KAF3495171.1"/>
    <property type="molecule type" value="Genomic_DNA"/>
</dbReference>